<name>A0ABY8QK60_9RHOB</name>
<keyword evidence="4" id="KW-1185">Reference proteome</keyword>
<evidence type="ECO:0000313" key="3">
    <source>
        <dbReference type="EMBL" id="WGW04900.1"/>
    </source>
</evidence>
<dbReference type="Pfam" id="PF13462">
    <property type="entry name" value="Thioredoxin_4"/>
    <property type="match status" value="1"/>
</dbReference>
<dbReference type="Gene3D" id="3.40.30.10">
    <property type="entry name" value="Glutaredoxin"/>
    <property type="match status" value="1"/>
</dbReference>
<evidence type="ECO:0000313" key="4">
    <source>
        <dbReference type="Proteomes" id="UP001241605"/>
    </source>
</evidence>
<proteinExistence type="inferred from homology"/>
<protein>
    <submittedName>
        <fullName evidence="3">DsbA family protein</fullName>
    </submittedName>
</protein>
<dbReference type="EMBL" id="CP124616">
    <property type="protein sequence ID" value="WGW04900.1"/>
    <property type="molecule type" value="Genomic_DNA"/>
</dbReference>
<organism evidence="3 4">
    <name type="scientific">Tropicibacter oceani</name>
    <dbReference type="NCBI Taxonomy" id="3058420"/>
    <lineage>
        <taxon>Bacteria</taxon>
        <taxon>Pseudomonadati</taxon>
        <taxon>Pseudomonadota</taxon>
        <taxon>Alphaproteobacteria</taxon>
        <taxon>Rhodobacterales</taxon>
        <taxon>Roseobacteraceae</taxon>
        <taxon>Tropicibacter</taxon>
    </lineage>
</organism>
<dbReference type="InterPro" id="IPR036249">
    <property type="entry name" value="Thioredoxin-like_sf"/>
</dbReference>
<reference evidence="3 4" key="1">
    <citation type="submission" date="2023-05" db="EMBL/GenBank/DDBJ databases">
        <title>YMD87, complete Genome.</title>
        <authorList>
            <person name="Zhang J."/>
            <person name="Xu X."/>
        </authorList>
    </citation>
    <scope>NUCLEOTIDE SEQUENCE [LARGE SCALE GENOMIC DNA]</scope>
    <source>
        <strain evidence="3 4">YMD87</strain>
    </source>
</reference>
<dbReference type="InterPro" id="IPR012336">
    <property type="entry name" value="Thioredoxin-like_fold"/>
</dbReference>
<feature type="domain" description="Thioredoxin-like fold" evidence="2">
    <location>
        <begin position="51"/>
        <end position="218"/>
    </location>
</feature>
<gene>
    <name evidence="3" type="ORF">QF118_04960</name>
</gene>
<dbReference type="RefSeq" id="WP_282301538.1">
    <property type="nucleotide sequence ID" value="NZ_CP124616.1"/>
</dbReference>
<sequence length="222" mass="23914">MNRMIAIAAVLIALGGAGYWWVSQPDAGSGMAAQAQTVSDTPDAASEFGITEMTIGDPAATLEVIEYASYTCPHCATAHANLLPQLKANYVDTGKIRFTYREVYFDKYGMWASLVARCGGPEKFFGISDLIYKGQAEWSRAGGDGAIAEELRKIGRLAGIDADQLEACLTDGEKLEKLVSWYQANATAHGIDSTPSFVIDGKKYANMSYADFAAILDEKLAE</sequence>
<dbReference type="PANTHER" id="PTHR13887">
    <property type="entry name" value="GLUTATHIONE S-TRANSFERASE KAPPA"/>
    <property type="match status" value="1"/>
</dbReference>
<evidence type="ECO:0000259" key="2">
    <source>
        <dbReference type="Pfam" id="PF13462"/>
    </source>
</evidence>
<evidence type="ECO:0000256" key="1">
    <source>
        <dbReference type="ARBA" id="ARBA00005791"/>
    </source>
</evidence>
<accession>A0ABY8QK60</accession>
<dbReference type="SUPFAM" id="SSF52833">
    <property type="entry name" value="Thioredoxin-like"/>
    <property type="match status" value="1"/>
</dbReference>
<dbReference type="Proteomes" id="UP001241605">
    <property type="component" value="Chromosome"/>
</dbReference>
<comment type="similarity">
    <text evidence="1">Belongs to the thioredoxin family. DsbA subfamily.</text>
</comment>
<dbReference type="PANTHER" id="PTHR13887:SF56">
    <property type="entry name" value="THIOREDOXIN-LIKE REDUCTASE RV2466C"/>
    <property type="match status" value="1"/>
</dbReference>